<comment type="similarity">
    <text evidence="1 4">Belongs to the glutathione peroxidase family.</text>
</comment>
<evidence type="ECO:0000256" key="3">
    <source>
        <dbReference type="ARBA" id="ARBA00023002"/>
    </source>
</evidence>
<evidence type="ECO:0000256" key="1">
    <source>
        <dbReference type="ARBA" id="ARBA00006926"/>
    </source>
</evidence>
<dbReference type="RefSeq" id="WP_377906889.1">
    <property type="nucleotide sequence ID" value="NZ_JBHRZS010000007.1"/>
</dbReference>
<dbReference type="GO" id="GO:0004601">
    <property type="term" value="F:peroxidase activity"/>
    <property type="evidence" value="ECO:0007669"/>
    <property type="project" value="UniProtKB-KW"/>
</dbReference>
<comment type="caution">
    <text evidence="5">The sequence shown here is derived from an EMBL/GenBank/DDBJ whole genome shotgun (WGS) entry which is preliminary data.</text>
</comment>
<gene>
    <name evidence="5" type="ORF">ACFOSV_15215</name>
</gene>
<dbReference type="PRINTS" id="PR01011">
    <property type="entry name" value="GLUTPROXDASE"/>
</dbReference>
<protein>
    <recommendedName>
        <fullName evidence="4">Glutathione peroxidase</fullName>
    </recommendedName>
</protein>
<dbReference type="InterPro" id="IPR029759">
    <property type="entry name" value="GPX_AS"/>
</dbReference>
<evidence type="ECO:0000313" key="5">
    <source>
        <dbReference type="EMBL" id="MFC3881543.1"/>
    </source>
</evidence>
<dbReference type="Gene3D" id="3.40.30.10">
    <property type="entry name" value="Glutaredoxin"/>
    <property type="match status" value="1"/>
</dbReference>
<sequence>MKKLGLIYLLLFAFACQKPVERPETVEASIALNPNTMESMFYDFEMKDLNGEMVKFSSFKGKKILVVNVASKCGYTPQYEGLQELYKNFSDKVVILGFPANNFGGQEPGSNEEIKEFCTANYGVTFPVFEKISVKGFDKHPIYRWLSDPKQNGWNSEEPSWNFCKYLLDEKGELLKYYPSSVSPLDEDILKLIES</sequence>
<dbReference type="PIRSF" id="PIRSF000303">
    <property type="entry name" value="Glutathion_perox"/>
    <property type="match status" value="1"/>
</dbReference>
<keyword evidence="2 4" id="KW-0575">Peroxidase</keyword>
<dbReference type="EMBL" id="JBHRZS010000007">
    <property type="protein sequence ID" value="MFC3881543.1"/>
    <property type="molecule type" value="Genomic_DNA"/>
</dbReference>
<keyword evidence="6" id="KW-1185">Reference proteome</keyword>
<evidence type="ECO:0000256" key="4">
    <source>
        <dbReference type="RuleBase" id="RU000499"/>
    </source>
</evidence>
<dbReference type="InterPro" id="IPR036249">
    <property type="entry name" value="Thioredoxin-like_sf"/>
</dbReference>
<dbReference type="PROSITE" id="PS00460">
    <property type="entry name" value="GLUTATHIONE_PEROXID_1"/>
    <property type="match status" value="1"/>
</dbReference>
<keyword evidence="3 4" id="KW-0560">Oxidoreductase</keyword>
<evidence type="ECO:0000313" key="6">
    <source>
        <dbReference type="Proteomes" id="UP001595805"/>
    </source>
</evidence>
<dbReference type="PANTHER" id="PTHR11592:SF78">
    <property type="entry name" value="GLUTATHIONE PEROXIDASE"/>
    <property type="match status" value="1"/>
</dbReference>
<dbReference type="PROSITE" id="PS51257">
    <property type="entry name" value="PROKAR_LIPOPROTEIN"/>
    <property type="match status" value="1"/>
</dbReference>
<reference evidence="6" key="1">
    <citation type="journal article" date="2019" name="Int. J. Syst. Evol. Microbiol.">
        <title>The Global Catalogue of Microorganisms (GCM) 10K type strain sequencing project: providing services to taxonomists for standard genome sequencing and annotation.</title>
        <authorList>
            <consortium name="The Broad Institute Genomics Platform"/>
            <consortium name="The Broad Institute Genome Sequencing Center for Infectious Disease"/>
            <person name="Wu L."/>
            <person name="Ma J."/>
        </authorList>
    </citation>
    <scope>NUCLEOTIDE SEQUENCE [LARGE SCALE GENOMIC DNA]</scope>
    <source>
        <strain evidence="6">CCUG 60523</strain>
    </source>
</reference>
<dbReference type="PANTHER" id="PTHR11592">
    <property type="entry name" value="GLUTATHIONE PEROXIDASE"/>
    <property type="match status" value="1"/>
</dbReference>
<dbReference type="InterPro" id="IPR000889">
    <property type="entry name" value="Glutathione_peroxidase"/>
</dbReference>
<dbReference type="PROSITE" id="PS51355">
    <property type="entry name" value="GLUTATHIONE_PEROXID_3"/>
    <property type="match status" value="1"/>
</dbReference>
<organism evidence="5 6">
    <name type="scientific">Algoriphagus namhaensis</name>
    <dbReference type="NCBI Taxonomy" id="915353"/>
    <lineage>
        <taxon>Bacteria</taxon>
        <taxon>Pseudomonadati</taxon>
        <taxon>Bacteroidota</taxon>
        <taxon>Cytophagia</taxon>
        <taxon>Cytophagales</taxon>
        <taxon>Cyclobacteriaceae</taxon>
        <taxon>Algoriphagus</taxon>
    </lineage>
</organism>
<dbReference type="SUPFAM" id="SSF52833">
    <property type="entry name" value="Thioredoxin-like"/>
    <property type="match status" value="1"/>
</dbReference>
<dbReference type="Proteomes" id="UP001595805">
    <property type="component" value="Unassembled WGS sequence"/>
</dbReference>
<dbReference type="Pfam" id="PF00255">
    <property type="entry name" value="GSHPx"/>
    <property type="match status" value="1"/>
</dbReference>
<evidence type="ECO:0000256" key="2">
    <source>
        <dbReference type="ARBA" id="ARBA00022559"/>
    </source>
</evidence>
<accession>A0ABV8AU78</accession>
<dbReference type="CDD" id="cd00340">
    <property type="entry name" value="GSH_Peroxidase"/>
    <property type="match status" value="1"/>
</dbReference>
<proteinExistence type="inferred from homology"/>
<name>A0ABV8AU78_9BACT</name>